<reference evidence="7 8" key="1">
    <citation type="submission" date="2018-04" db="EMBL/GenBank/DDBJ databases">
        <authorList>
            <person name="Zhang X."/>
            <person name="Yuan J."/>
            <person name="Li F."/>
            <person name="Xiang J."/>
        </authorList>
    </citation>
    <scope>NUCLEOTIDE SEQUENCE [LARGE SCALE GENOMIC DNA]</scope>
    <source>
        <tissue evidence="7">Muscle</tissue>
    </source>
</reference>
<dbReference type="EMBL" id="QCYY01001187">
    <property type="protein sequence ID" value="ROT79796.1"/>
    <property type="molecule type" value="Genomic_DNA"/>
</dbReference>
<evidence type="ECO:0000256" key="2">
    <source>
        <dbReference type="ARBA" id="ARBA00022692"/>
    </source>
</evidence>
<accession>A0A423TTK8</accession>
<evidence type="ECO:0000256" key="4">
    <source>
        <dbReference type="ARBA" id="ARBA00023136"/>
    </source>
</evidence>
<dbReference type="AlphaFoldDB" id="A0A423TTK8"/>
<evidence type="ECO:0000313" key="7">
    <source>
        <dbReference type="EMBL" id="ROT79796.1"/>
    </source>
</evidence>
<sequence length="547" mass="59078">MLQNTKDKRNSEKGYASTDLRVADFLQHRRCQAGVARHDGAAREQRHVEFGSRPRPCTSRVSKGKALERIVTPSTQRLGTRTPERPPARVRRSRRYAPGPQKPRVPEEVVRGDGARGVSEGGGKKCAAARDRWRSPTVAPCDEAPRETGGREGGGASASPEPAVPRQLGWHRLRCGTQRDSGIEGPLLASHGRGDVPAQGNALLPIAGVLQALGCLGALRLSQRLLNIYWLLLLFLLLGDVVRAAKCCGVASPRDYNTTWWDAGQRFSVLRLPASCCQRNDSDAAEPGVRPLSGIKADQKVRHVKAYPETDAKGRLRADSYGGGGGRGRDRNLTCANGDDKEYYTRGCVVHLEKWLLTSAETLMILGFCVIAFIKLCFVGILRFEIQEMIQKIKVLQGETQCTPNPELAAALGLVSPDKAAECESVADTPLTQPRLNHLSGPTDGAESDTNSHCALITDTPVRRPQPDKRKPNGNNNDVTELRRQGHGAAAAPTTCEDAHTTPPFRVAACPPGDAFSAPLSLGLIPRPRAGRRDPRAPPGRLAASPA</sequence>
<evidence type="ECO:0000256" key="5">
    <source>
        <dbReference type="SAM" id="MobiDB-lite"/>
    </source>
</evidence>
<feature type="region of interest" description="Disordered" evidence="5">
    <location>
        <begin position="521"/>
        <end position="547"/>
    </location>
</feature>
<protein>
    <submittedName>
        <fullName evidence="7">Uncharacterized protein</fullName>
    </submittedName>
</protein>
<evidence type="ECO:0000256" key="6">
    <source>
        <dbReference type="SAM" id="Phobius"/>
    </source>
</evidence>
<keyword evidence="4 6" id="KW-0472">Membrane</keyword>
<keyword evidence="8" id="KW-1185">Reference proteome</keyword>
<feature type="compositionally biased region" description="Basic and acidic residues" evidence="5">
    <location>
        <begin position="104"/>
        <end position="114"/>
    </location>
</feature>
<proteinExistence type="predicted"/>
<keyword evidence="3 6" id="KW-1133">Transmembrane helix</keyword>
<keyword evidence="2 6" id="KW-0812">Transmembrane</keyword>
<evidence type="ECO:0000256" key="1">
    <source>
        <dbReference type="ARBA" id="ARBA00004141"/>
    </source>
</evidence>
<comment type="subcellular location">
    <subcellularLocation>
        <location evidence="1">Membrane</location>
        <topology evidence="1">Multi-pass membrane protein</topology>
    </subcellularLocation>
</comment>
<reference evidence="7 8" key="2">
    <citation type="submission" date="2019-01" db="EMBL/GenBank/DDBJ databases">
        <title>The decoding of complex shrimp genome reveals the adaptation for benthos swimmer, frequently molting mechanism and breeding impact on genome.</title>
        <authorList>
            <person name="Sun Y."/>
            <person name="Gao Y."/>
            <person name="Yu Y."/>
        </authorList>
    </citation>
    <scope>NUCLEOTIDE SEQUENCE [LARGE SCALE GENOMIC DNA]</scope>
    <source>
        <tissue evidence="7">Muscle</tissue>
    </source>
</reference>
<organism evidence="7 8">
    <name type="scientific">Penaeus vannamei</name>
    <name type="common">Whiteleg shrimp</name>
    <name type="synonym">Litopenaeus vannamei</name>
    <dbReference type="NCBI Taxonomy" id="6689"/>
    <lineage>
        <taxon>Eukaryota</taxon>
        <taxon>Metazoa</taxon>
        <taxon>Ecdysozoa</taxon>
        <taxon>Arthropoda</taxon>
        <taxon>Crustacea</taxon>
        <taxon>Multicrustacea</taxon>
        <taxon>Malacostraca</taxon>
        <taxon>Eumalacostraca</taxon>
        <taxon>Eucarida</taxon>
        <taxon>Decapoda</taxon>
        <taxon>Dendrobranchiata</taxon>
        <taxon>Penaeoidea</taxon>
        <taxon>Penaeidae</taxon>
        <taxon>Penaeus</taxon>
    </lineage>
</organism>
<dbReference type="GO" id="GO:0016020">
    <property type="term" value="C:membrane"/>
    <property type="evidence" value="ECO:0007669"/>
    <property type="project" value="UniProtKB-SubCell"/>
</dbReference>
<feature type="compositionally biased region" description="Basic and acidic residues" evidence="5">
    <location>
        <begin position="461"/>
        <end position="471"/>
    </location>
</feature>
<feature type="region of interest" description="Disordered" evidence="5">
    <location>
        <begin position="431"/>
        <end position="499"/>
    </location>
</feature>
<dbReference type="Proteomes" id="UP000283509">
    <property type="component" value="Unassembled WGS sequence"/>
</dbReference>
<comment type="caution">
    <text evidence="7">The sequence shown here is derived from an EMBL/GenBank/DDBJ whole genome shotgun (WGS) entry which is preliminary data.</text>
</comment>
<dbReference type="Pfam" id="PF00335">
    <property type="entry name" value="Tetraspanin"/>
    <property type="match status" value="1"/>
</dbReference>
<feature type="compositionally biased region" description="Basic and acidic residues" evidence="5">
    <location>
        <begin position="36"/>
        <end position="52"/>
    </location>
</feature>
<evidence type="ECO:0000313" key="8">
    <source>
        <dbReference type="Proteomes" id="UP000283509"/>
    </source>
</evidence>
<feature type="transmembrane region" description="Helical" evidence="6">
    <location>
        <begin position="363"/>
        <end position="384"/>
    </location>
</feature>
<dbReference type="OrthoDB" id="10054572at2759"/>
<feature type="region of interest" description="Disordered" evidence="5">
    <location>
        <begin position="36"/>
        <end position="163"/>
    </location>
</feature>
<gene>
    <name evidence="7" type="ORF">C7M84_001487</name>
</gene>
<name>A0A423TTK8_PENVA</name>
<evidence type="ECO:0000256" key="3">
    <source>
        <dbReference type="ARBA" id="ARBA00022989"/>
    </source>
</evidence>
<dbReference type="InterPro" id="IPR018499">
    <property type="entry name" value="Tetraspanin/Peripherin"/>
</dbReference>